<evidence type="ECO:0000313" key="2">
    <source>
        <dbReference type="EMBL" id="OAA41775.1"/>
    </source>
</evidence>
<feature type="signal peptide" evidence="1">
    <location>
        <begin position="1"/>
        <end position="17"/>
    </location>
</feature>
<protein>
    <submittedName>
        <fullName evidence="2">Uncharacterized protein</fullName>
    </submittedName>
</protein>
<evidence type="ECO:0000313" key="4">
    <source>
        <dbReference type="Proteomes" id="UP000243498"/>
    </source>
</evidence>
<name>A0A167CZS9_METRR</name>
<dbReference type="PANTHER" id="PTHR35605">
    <property type="entry name" value="ECP2 EFFECTOR PROTEIN DOMAIN-CONTAINING PROTEIN-RELATED"/>
    <property type="match status" value="1"/>
</dbReference>
<dbReference type="PANTHER" id="PTHR35605:SF1">
    <property type="entry name" value="ECP2 EFFECTOR PROTEIN DOMAIN-CONTAINING PROTEIN-RELATED"/>
    <property type="match status" value="1"/>
</dbReference>
<sequence>MLESLILAALLPLQALAGLAEAPIPGYDVVDLTWEVEVFPGHFENLTGTVERIHDAAKALNPDWKPPTDERPDNNDFVRRYYWKAAICGPGSLGWHACKVDRIQEGIDYLRSLPGSPRNGPGPGACGRVSCSWQAAIWWCNDAPVEQSLHSWKDIADSAQLIAWKCATGQGWSDKYTSGQAFSTDDWNVIVRQDEC</sequence>
<dbReference type="STRING" id="1081105.A0A167CZS9"/>
<reference evidence="3" key="3">
    <citation type="journal article" date="2019" name="Microbiol. Resour. Announc.">
        <title>Genome Sequence of Metarhizium rileyi, a Microbial Control Agent for Lepidoptera.</title>
        <authorList>
            <person name="Binneck E."/>
            <person name="Lastra C.C.L."/>
            <person name="Sosa-Gomez D.R."/>
        </authorList>
    </citation>
    <scope>NUCLEOTIDE SEQUENCE</scope>
    <source>
        <strain evidence="3">Cep018-CH2</strain>
    </source>
</reference>
<keyword evidence="1" id="KW-0732">Signal</keyword>
<dbReference type="Proteomes" id="UP000317257">
    <property type="component" value="Unassembled WGS sequence"/>
</dbReference>
<dbReference type="OMA" id="CNDRDSW"/>
<feature type="chain" id="PRO_5007884926" evidence="1">
    <location>
        <begin position="18"/>
        <end position="196"/>
    </location>
</feature>
<dbReference type="Proteomes" id="UP000243498">
    <property type="component" value="Unassembled WGS sequence"/>
</dbReference>
<dbReference type="OrthoDB" id="3552888at2759"/>
<organism evidence="2 4">
    <name type="scientific">Metarhizium rileyi (strain RCEF 4871)</name>
    <name type="common">Nomuraea rileyi</name>
    <dbReference type="NCBI Taxonomy" id="1649241"/>
    <lineage>
        <taxon>Eukaryota</taxon>
        <taxon>Fungi</taxon>
        <taxon>Dikarya</taxon>
        <taxon>Ascomycota</taxon>
        <taxon>Pezizomycotina</taxon>
        <taxon>Sordariomycetes</taxon>
        <taxon>Hypocreomycetidae</taxon>
        <taxon>Hypocreales</taxon>
        <taxon>Clavicipitaceae</taxon>
        <taxon>Metarhizium</taxon>
    </lineage>
</organism>
<reference evidence="2 4" key="1">
    <citation type="journal article" date="2016" name="Genome Biol. Evol.">
        <title>Divergent and convergent evolution of fungal pathogenicity.</title>
        <authorList>
            <person name="Shang Y."/>
            <person name="Xiao G."/>
            <person name="Zheng P."/>
            <person name="Cen K."/>
            <person name="Zhan S."/>
            <person name="Wang C."/>
        </authorList>
    </citation>
    <scope>NUCLEOTIDE SEQUENCE [LARGE SCALE GENOMIC DNA]</scope>
    <source>
        <strain evidence="2 4">RCEF 4871</strain>
    </source>
</reference>
<evidence type="ECO:0000256" key="1">
    <source>
        <dbReference type="SAM" id="SignalP"/>
    </source>
</evidence>
<keyword evidence="4" id="KW-1185">Reference proteome</keyword>
<proteinExistence type="predicted"/>
<evidence type="ECO:0000313" key="5">
    <source>
        <dbReference type="Proteomes" id="UP000317257"/>
    </source>
</evidence>
<accession>A0A167CZS9</accession>
<evidence type="ECO:0000313" key="3">
    <source>
        <dbReference type="EMBL" id="TWU70629.1"/>
    </source>
</evidence>
<reference evidence="5" key="2">
    <citation type="submission" date="2018-12" db="EMBL/GenBank/DDBJ databases">
        <title>The complete genome of Metarhizium rileyi, a key fungal pathogen of Lepidoptera.</title>
        <authorList>
            <person name="Binneck E."/>
            <person name="Lastra C.C.L."/>
            <person name="Sosa-Gomez D.R."/>
        </authorList>
    </citation>
    <scope>NUCLEOTIDE SEQUENCE [LARGE SCALE GENOMIC DNA]</scope>
    <source>
        <strain evidence="5">Cep018-CH2</strain>
    </source>
</reference>
<dbReference type="EMBL" id="SBHS01000069">
    <property type="protein sequence ID" value="TWU70629.1"/>
    <property type="molecule type" value="Genomic_DNA"/>
</dbReference>
<comment type="caution">
    <text evidence="2">The sequence shown here is derived from an EMBL/GenBank/DDBJ whole genome shotgun (WGS) entry which is preliminary data.</text>
</comment>
<accession>A0A5C6G0E4</accession>
<dbReference type="EMBL" id="AZHC01000015">
    <property type="protein sequence ID" value="OAA41775.1"/>
    <property type="molecule type" value="Genomic_DNA"/>
</dbReference>
<gene>
    <name evidence="3" type="ORF">ED733_001078</name>
    <name evidence="2" type="ORF">NOR_05283</name>
</gene>
<dbReference type="AlphaFoldDB" id="A0A167CZS9"/>